<keyword evidence="6 7" id="KW-0472">Membrane</keyword>
<keyword evidence="10" id="KW-1185">Reference proteome</keyword>
<dbReference type="CDD" id="cd06173">
    <property type="entry name" value="MFS_MefA_like"/>
    <property type="match status" value="1"/>
</dbReference>
<keyword evidence="5 7" id="KW-1133">Transmembrane helix</keyword>
<feature type="transmembrane region" description="Helical" evidence="7">
    <location>
        <begin position="263"/>
        <end position="284"/>
    </location>
</feature>
<feature type="domain" description="Major facilitator superfamily (MFS) profile" evidence="8">
    <location>
        <begin position="227"/>
        <end position="416"/>
    </location>
</feature>
<dbReference type="Proteomes" id="UP000231586">
    <property type="component" value="Unassembled WGS sequence"/>
</dbReference>
<comment type="caution">
    <text evidence="9">The sequence shown here is derived from an EMBL/GenBank/DDBJ whole genome shotgun (WGS) entry which is preliminary data.</text>
</comment>
<proteinExistence type="predicted"/>
<dbReference type="SUPFAM" id="SSF103473">
    <property type="entry name" value="MFS general substrate transporter"/>
    <property type="match status" value="1"/>
</dbReference>
<feature type="transmembrane region" description="Helical" evidence="7">
    <location>
        <begin position="321"/>
        <end position="342"/>
    </location>
</feature>
<evidence type="ECO:0000256" key="3">
    <source>
        <dbReference type="ARBA" id="ARBA00022475"/>
    </source>
</evidence>
<feature type="transmembrane region" description="Helical" evidence="7">
    <location>
        <begin position="228"/>
        <end position="248"/>
    </location>
</feature>
<dbReference type="OrthoDB" id="3688258at2"/>
<keyword evidence="2" id="KW-0813">Transport</keyword>
<evidence type="ECO:0000256" key="6">
    <source>
        <dbReference type="ARBA" id="ARBA00023136"/>
    </source>
</evidence>
<sequence>MLARLTSQLGDGMFQVGLASLFFFSATTSPAGVTAGQVAAAFAVMLLPFTLVGPWAGVFLDRWRRRQVLLVGNVVRLGLAVALTAVMASAGVNLAVYVLALTALSVNRLLLSAFSASLPHVVPRSHLLTANALVPTLGSIAAGLGGAVGLVTRFALPEGAAQDAGALACAAVAFGLAALAATWFVPDALGPDVFRSRDELRSELARTGRDLVAGARYLVARRTPAEGLTVVLVTRFAYGTVFIAWLLACRNLLTDSSDVDGGAARFGAVLAATGVGFALAVVLTPTLSRRTGPQRWIVGCLGLGTVAQVLVAVHLSLVTIVVAALLLGLAAQGAKIAVDTIVQRDTDDAFRGRAFALYDVLYNAGFVGAAALAAAALPDDGDAPVVMWALAALYAAGALVLGRWGTREPVEVPTPA</sequence>
<dbReference type="GO" id="GO:0005886">
    <property type="term" value="C:plasma membrane"/>
    <property type="evidence" value="ECO:0007669"/>
    <property type="project" value="UniProtKB-SubCell"/>
</dbReference>
<feature type="transmembrane region" description="Helical" evidence="7">
    <location>
        <begin position="132"/>
        <end position="152"/>
    </location>
</feature>
<evidence type="ECO:0000259" key="8">
    <source>
        <dbReference type="PROSITE" id="PS50850"/>
    </source>
</evidence>
<dbReference type="GO" id="GO:0022857">
    <property type="term" value="F:transmembrane transporter activity"/>
    <property type="evidence" value="ECO:0007669"/>
    <property type="project" value="InterPro"/>
</dbReference>
<dbReference type="EMBL" id="PGTZ01000009">
    <property type="protein sequence ID" value="PJI91092.1"/>
    <property type="molecule type" value="Genomic_DNA"/>
</dbReference>
<reference evidence="9 10" key="1">
    <citation type="submission" date="2017-11" db="EMBL/GenBank/DDBJ databases">
        <title>Genomic Encyclopedia of Archaeal and Bacterial Type Strains, Phase II (KMG-II): From Individual Species to Whole Genera.</title>
        <authorList>
            <person name="Goeker M."/>
        </authorList>
    </citation>
    <scope>NUCLEOTIDE SEQUENCE [LARGE SCALE GENOMIC DNA]</scope>
    <source>
        <strain evidence="9 10">DSM 22413</strain>
    </source>
</reference>
<dbReference type="Gene3D" id="1.20.1250.20">
    <property type="entry name" value="MFS general substrate transporter like domains"/>
    <property type="match status" value="1"/>
</dbReference>
<keyword evidence="4 7" id="KW-0812">Transmembrane</keyword>
<evidence type="ECO:0000256" key="2">
    <source>
        <dbReference type="ARBA" id="ARBA00022448"/>
    </source>
</evidence>
<dbReference type="InterPro" id="IPR036259">
    <property type="entry name" value="MFS_trans_sf"/>
</dbReference>
<gene>
    <name evidence="9" type="ORF">CLV34_2356</name>
</gene>
<accession>A0A2M8WJJ6</accession>
<dbReference type="Pfam" id="PF05977">
    <property type="entry name" value="MFS_3"/>
    <property type="match status" value="1"/>
</dbReference>
<feature type="transmembrane region" description="Helical" evidence="7">
    <location>
        <begin position="39"/>
        <end position="60"/>
    </location>
</feature>
<protein>
    <submittedName>
        <fullName evidence="9">MFS-type transporter involved in bile tolerance (Atg22 family)</fullName>
    </submittedName>
</protein>
<evidence type="ECO:0000313" key="9">
    <source>
        <dbReference type="EMBL" id="PJI91092.1"/>
    </source>
</evidence>
<evidence type="ECO:0000256" key="7">
    <source>
        <dbReference type="SAM" id="Phobius"/>
    </source>
</evidence>
<dbReference type="InterPro" id="IPR020846">
    <property type="entry name" value="MFS_dom"/>
</dbReference>
<evidence type="ECO:0000313" key="10">
    <source>
        <dbReference type="Proteomes" id="UP000231586"/>
    </source>
</evidence>
<evidence type="ECO:0000256" key="5">
    <source>
        <dbReference type="ARBA" id="ARBA00022989"/>
    </source>
</evidence>
<feature type="transmembrane region" description="Helical" evidence="7">
    <location>
        <begin position="354"/>
        <end position="377"/>
    </location>
</feature>
<dbReference type="PROSITE" id="PS50850">
    <property type="entry name" value="MFS"/>
    <property type="match status" value="1"/>
</dbReference>
<organism evidence="9 10">
    <name type="scientific">Luteimicrobium subarcticum</name>
    <dbReference type="NCBI Taxonomy" id="620910"/>
    <lineage>
        <taxon>Bacteria</taxon>
        <taxon>Bacillati</taxon>
        <taxon>Actinomycetota</taxon>
        <taxon>Actinomycetes</taxon>
        <taxon>Micrococcales</taxon>
        <taxon>Luteimicrobium</taxon>
    </lineage>
</organism>
<dbReference type="PANTHER" id="PTHR23513:SF17">
    <property type="entry name" value="MEMBRANE PROTEIN"/>
    <property type="match status" value="1"/>
</dbReference>
<keyword evidence="3" id="KW-1003">Cell membrane</keyword>
<evidence type="ECO:0000256" key="4">
    <source>
        <dbReference type="ARBA" id="ARBA00022692"/>
    </source>
</evidence>
<feature type="transmembrane region" description="Helical" evidence="7">
    <location>
        <begin position="164"/>
        <end position="185"/>
    </location>
</feature>
<dbReference type="InterPro" id="IPR010290">
    <property type="entry name" value="TM_effector"/>
</dbReference>
<feature type="transmembrane region" description="Helical" evidence="7">
    <location>
        <begin position="383"/>
        <end position="401"/>
    </location>
</feature>
<evidence type="ECO:0000256" key="1">
    <source>
        <dbReference type="ARBA" id="ARBA00004651"/>
    </source>
</evidence>
<feature type="transmembrane region" description="Helical" evidence="7">
    <location>
        <begin position="12"/>
        <end position="33"/>
    </location>
</feature>
<dbReference type="PANTHER" id="PTHR23513">
    <property type="entry name" value="INTEGRAL MEMBRANE EFFLUX PROTEIN-RELATED"/>
    <property type="match status" value="1"/>
</dbReference>
<dbReference type="AlphaFoldDB" id="A0A2M8WJJ6"/>
<comment type="subcellular location">
    <subcellularLocation>
        <location evidence="1">Cell membrane</location>
        <topology evidence="1">Multi-pass membrane protein</topology>
    </subcellularLocation>
</comment>
<name>A0A2M8WJJ6_9MICO</name>